<name>A0A934X121_9BACT</name>
<dbReference type="Pfam" id="PF14534">
    <property type="entry name" value="DUF4440"/>
    <property type="match status" value="1"/>
</dbReference>
<dbReference type="InterPro" id="IPR032710">
    <property type="entry name" value="NTF2-like_dom_sf"/>
</dbReference>
<feature type="domain" description="DUF4440" evidence="1">
    <location>
        <begin position="16"/>
        <end position="122"/>
    </location>
</feature>
<dbReference type="RefSeq" id="WP_201432406.1">
    <property type="nucleotide sequence ID" value="NZ_JAEQBW010000010.1"/>
</dbReference>
<dbReference type="SUPFAM" id="SSF54427">
    <property type="entry name" value="NTF2-like"/>
    <property type="match status" value="1"/>
</dbReference>
<sequence>MPSNNQVKKPENLPENFVAAWNARAPEGIANLFAEDAEFVNVVGLWWHNKKDIFKAHDYGLRYLFNNSKLSIRKIKTKYLSDTVAVVNAKLHLEGQTAIGNQHLKSRDTIFTFVAQKTGSEWFCVSAHNTDIVPGKETNIKKEDDSIEAVSYRKRK</sequence>
<proteinExistence type="predicted"/>
<dbReference type="NCBIfam" id="TIGR02246">
    <property type="entry name" value="SgcJ/EcaC family oxidoreductase"/>
    <property type="match status" value="1"/>
</dbReference>
<organism evidence="2 3">
    <name type="scientific">Marivirga aurantiaca</name>
    <dbReference type="NCBI Taxonomy" id="2802615"/>
    <lineage>
        <taxon>Bacteria</taxon>
        <taxon>Pseudomonadati</taxon>
        <taxon>Bacteroidota</taxon>
        <taxon>Cytophagia</taxon>
        <taxon>Cytophagales</taxon>
        <taxon>Marivirgaceae</taxon>
        <taxon>Marivirga</taxon>
    </lineage>
</organism>
<evidence type="ECO:0000259" key="1">
    <source>
        <dbReference type="Pfam" id="PF14534"/>
    </source>
</evidence>
<reference evidence="2" key="1">
    <citation type="submission" date="2021-01" db="EMBL/GenBank/DDBJ databases">
        <title>Marivirga aurantiaca sp. nov., isolated from intertidal surface sediments.</title>
        <authorList>
            <person name="Zhang M."/>
        </authorList>
    </citation>
    <scope>NUCLEOTIDE SEQUENCE</scope>
    <source>
        <strain evidence="2">S37H4</strain>
    </source>
</reference>
<dbReference type="AlphaFoldDB" id="A0A934X121"/>
<gene>
    <name evidence="2" type="ORF">JKA74_16860</name>
</gene>
<dbReference type="EMBL" id="JAEQBW010000010">
    <property type="protein sequence ID" value="MBK6266719.1"/>
    <property type="molecule type" value="Genomic_DNA"/>
</dbReference>
<dbReference type="Proteomes" id="UP000611723">
    <property type="component" value="Unassembled WGS sequence"/>
</dbReference>
<protein>
    <submittedName>
        <fullName evidence="2">SgcJ/EcaC family oxidoreductase</fullName>
    </submittedName>
</protein>
<keyword evidence="3" id="KW-1185">Reference proteome</keyword>
<comment type="caution">
    <text evidence="2">The sequence shown here is derived from an EMBL/GenBank/DDBJ whole genome shotgun (WGS) entry which is preliminary data.</text>
</comment>
<dbReference type="InterPro" id="IPR011944">
    <property type="entry name" value="Steroid_delta5-4_isomerase"/>
</dbReference>
<accession>A0A934X121</accession>
<dbReference type="InterPro" id="IPR027843">
    <property type="entry name" value="DUF4440"/>
</dbReference>
<evidence type="ECO:0000313" key="2">
    <source>
        <dbReference type="EMBL" id="MBK6266719.1"/>
    </source>
</evidence>
<evidence type="ECO:0000313" key="3">
    <source>
        <dbReference type="Proteomes" id="UP000611723"/>
    </source>
</evidence>
<dbReference type="Gene3D" id="3.10.450.50">
    <property type="match status" value="1"/>
</dbReference>